<protein>
    <recommendedName>
        <fullName evidence="1">Mitochondrial resolvase Ydc2 catalytic domain-containing protein</fullName>
    </recommendedName>
</protein>
<dbReference type="AlphaFoldDB" id="A0A6C0LYP4"/>
<organism evidence="2">
    <name type="scientific">viral metagenome</name>
    <dbReference type="NCBI Taxonomy" id="1070528"/>
    <lineage>
        <taxon>unclassified sequences</taxon>
        <taxon>metagenomes</taxon>
        <taxon>organismal metagenomes</taxon>
    </lineage>
</organism>
<dbReference type="InterPro" id="IPR036397">
    <property type="entry name" value="RNaseH_sf"/>
</dbReference>
<dbReference type="GO" id="GO:0003676">
    <property type="term" value="F:nucleic acid binding"/>
    <property type="evidence" value="ECO:0007669"/>
    <property type="project" value="InterPro"/>
</dbReference>
<dbReference type="Gene3D" id="3.30.420.10">
    <property type="entry name" value="Ribonuclease H-like superfamily/Ribonuclease H"/>
    <property type="match status" value="1"/>
</dbReference>
<dbReference type="SUPFAM" id="SSF53098">
    <property type="entry name" value="Ribonuclease H-like"/>
    <property type="match status" value="1"/>
</dbReference>
<dbReference type="InterPro" id="IPR015242">
    <property type="entry name" value="Ydc2_cat"/>
</dbReference>
<dbReference type="InterPro" id="IPR012337">
    <property type="entry name" value="RNaseH-like_sf"/>
</dbReference>
<dbReference type="EMBL" id="MN740612">
    <property type="protein sequence ID" value="QHU35787.1"/>
    <property type="molecule type" value="Genomic_DNA"/>
</dbReference>
<evidence type="ECO:0000313" key="2">
    <source>
        <dbReference type="EMBL" id="QHU35787.1"/>
    </source>
</evidence>
<reference evidence="2" key="1">
    <citation type="journal article" date="2020" name="Nature">
        <title>Giant virus diversity and host interactions through global metagenomics.</title>
        <authorList>
            <person name="Schulz F."/>
            <person name="Roux S."/>
            <person name="Paez-Espino D."/>
            <person name="Jungbluth S."/>
            <person name="Walsh D.A."/>
            <person name="Denef V.J."/>
            <person name="McMahon K.D."/>
            <person name="Konstantinidis K.T."/>
            <person name="Eloe-Fadrosh E.A."/>
            <person name="Kyrpides N.C."/>
            <person name="Woyke T."/>
        </authorList>
    </citation>
    <scope>NUCLEOTIDE SEQUENCE</scope>
    <source>
        <strain evidence="2">GVMAG-S-1035085-51</strain>
    </source>
</reference>
<evidence type="ECO:0000259" key="1">
    <source>
        <dbReference type="Pfam" id="PF09159"/>
    </source>
</evidence>
<feature type="domain" description="Mitochondrial resolvase Ydc2 catalytic" evidence="1">
    <location>
        <begin position="4"/>
        <end position="175"/>
    </location>
</feature>
<dbReference type="Pfam" id="PF09159">
    <property type="entry name" value="Ydc2-catalyt"/>
    <property type="match status" value="1"/>
</dbReference>
<name>A0A6C0LYP4_9ZZZZ</name>
<accession>A0A6C0LYP4</accession>
<sequence length="288" mass="33332">MRVVAWDVGIKNLAYCILEKSDDVDKPYIIHEWDLINLTNNIEIKCCHLGCQKGNNDIKTTCGFTGINKYFCKDHKNYYSVWKQNYDDVKQNIKEIDGLCSKCGKKAKWEVTDVSLCTIHRNSTIKKWDKEIEQTKFSPSKINEMTVDELKLKLLRTLDSKPNLLQASHVCIENQPSLKNPRMKAISDTLYAWFLIRGILDKDRTDSKTIKVAFIAPSSKLKIEGLTEEIQNEIIESDNKYKTTKALAVQHTKIILKNCQNYIDHLDKYKKKDDLADAFLHGIHFLSR</sequence>
<proteinExistence type="predicted"/>